<keyword evidence="5" id="KW-1185">Reference proteome</keyword>
<evidence type="ECO:0000256" key="2">
    <source>
        <dbReference type="ARBA" id="ARBA00022679"/>
    </source>
</evidence>
<dbReference type="InterPro" id="IPR006598">
    <property type="entry name" value="CAP10"/>
</dbReference>
<accession>A0A8B7ZXB2</accession>
<feature type="chain" id="PRO_5034373328" evidence="3">
    <location>
        <begin position="37"/>
        <end position="434"/>
    </location>
</feature>
<dbReference type="GO" id="GO:0006493">
    <property type="term" value="P:protein O-linked glycosylation"/>
    <property type="evidence" value="ECO:0007669"/>
    <property type="project" value="TreeGrafter"/>
</dbReference>
<dbReference type="RefSeq" id="XP_022108186.1">
    <property type="nucleotide sequence ID" value="XM_022252494.1"/>
</dbReference>
<name>A0A8B7ZXB2_ACAPL</name>
<dbReference type="GeneID" id="110988715"/>
<dbReference type="GO" id="GO:0035252">
    <property type="term" value="F:UDP-xylosyltransferase activity"/>
    <property type="evidence" value="ECO:0007669"/>
    <property type="project" value="TreeGrafter"/>
</dbReference>
<reference evidence="6" key="1">
    <citation type="submission" date="2025-08" db="UniProtKB">
        <authorList>
            <consortium name="RefSeq"/>
        </authorList>
    </citation>
    <scope>IDENTIFICATION</scope>
</reference>
<feature type="domain" description="Glycosyl transferase CAP10" evidence="4">
    <location>
        <begin position="167"/>
        <end position="419"/>
    </location>
</feature>
<evidence type="ECO:0000256" key="1">
    <source>
        <dbReference type="ARBA" id="ARBA00010118"/>
    </source>
</evidence>
<gene>
    <name evidence="6" type="primary">LOC110988715</name>
</gene>
<protein>
    <submittedName>
        <fullName evidence="6">Protein O-glucosyltransferase 1-like isoform X1</fullName>
    </submittedName>
</protein>
<evidence type="ECO:0000313" key="6">
    <source>
        <dbReference type="RefSeq" id="XP_022108186.1"/>
    </source>
</evidence>
<dbReference type="OMA" id="EDDCMFP"/>
<dbReference type="OrthoDB" id="202415at2759"/>
<evidence type="ECO:0000259" key="4">
    <source>
        <dbReference type="SMART" id="SM00672"/>
    </source>
</evidence>
<sequence>MLCNGIIATEMHPNTLYVCCIVNLILFTLVVNHVHAEEVEEKECHKGDENCVSQETAGSATGKRRYLNPKDEKWQPYLDAVKSALRQYKDCEQDTGTCTCYDSVLEKDLAVWREKGGISQDQFHRALERGIGNHYQIINHRLYRSKKCMFAARCSGVEHFILKIIKKLPDMEFILNERDWPQSPKFADPLPVLSFSKVYSQHWDIMYPAWTFWEGGPAVWPLFPTGLGRWDLFRESLDKEAKKTPWDEKLSKAFFRGSRTSAQRDPLILLSRDDRDLVDAQYTKNQAWKSDADTLYMPPASEISLEEHCKYKYLFNFRGVAASFRLKHLFLCESLVFHVGDEWLEFFYPELKAWVHYIPVAQDLNGTRTLIEFAKSNDQIAKDIAKRGRDFIWNHLHMEDVTCYWKKLLKEYSKLIKYKVVRNQELQQILPKEK</sequence>
<dbReference type="PANTHER" id="PTHR12203:SF35">
    <property type="entry name" value="PROTEIN O-GLUCOSYLTRANSFERASE 1"/>
    <property type="match status" value="1"/>
</dbReference>
<dbReference type="Pfam" id="PF05686">
    <property type="entry name" value="Glyco_transf_90"/>
    <property type="match status" value="1"/>
</dbReference>
<dbReference type="CTD" id="56983"/>
<dbReference type="Proteomes" id="UP000694845">
    <property type="component" value="Unplaced"/>
</dbReference>
<dbReference type="SMART" id="SM00672">
    <property type="entry name" value="CAP10"/>
    <property type="match status" value="1"/>
</dbReference>
<dbReference type="GO" id="GO:0012505">
    <property type="term" value="C:endomembrane system"/>
    <property type="evidence" value="ECO:0007669"/>
    <property type="project" value="TreeGrafter"/>
</dbReference>
<organism evidence="5 6">
    <name type="scientific">Acanthaster planci</name>
    <name type="common">Crown-of-thorns starfish</name>
    <dbReference type="NCBI Taxonomy" id="133434"/>
    <lineage>
        <taxon>Eukaryota</taxon>
        <taxon>Metazoa</taxon>
        <taxon>Echinodermata</taxon>
        <taxon>Eleutherozoa</taxon>
        <taxon>Asterozoa</taxon>
        <taxon>Asteroidea</taxon>
        <taxon>Valvatacea</taxon>
        <taxon>Valvatida</taxon>
        <taxon>Acanthasteridae</taxon>
        <taxon>Acanthaster</taxon>
    </lineage>
</organism>
<dbReference type="PANTHER" id="PTHR12203">
    <property type="entry name" value="KDEL LYS-ASP-GLU-LEU CONTAINING - RELATED"/>
    <property type="match status" value="1"/>
</dbReference>
<dbReference type="GO" id="GO:0045747">
    <property type="term" value="P:positive regulation of Notch signaling pathway"/>
    <property type="evidence" value="ECO:0007669"/>
    <property type="project" value="TreeGrafter"/>
</dbReference>
<comment type="similarity">
    <text evidence="1">Belongs to the glycosyltransferase 90 family.</text>
</comment>
<evidence type="ECO:0000256" key="3">
    <source>
        <dbReference type="SAM" id="SignalP"/>
    </source>
</evidence>
<dbReference type="InterPro" id="IPR051091">
    <property type="entry name" value="O-Glucosyltr/Glycosyltrsf_90"/>
</dbReference>
<dbReference type="KEGG" id="aplc:110988715"/>
<keyword evidence="2" id="KW-0808">Transferase</keyword>
<dbReference type="GO" id="GO:0035251">
    <property type="term" value="F:UDP-glucosyltransferase activity"/>
    <property type="evidence" value="ECO:0007669"/>
    <property type="project" value="TreeGrafter"/>
</dbReference>
<dbReference type="AlphaFoldDB" id="A0A8B7ZXB2"/>
<keyword evidence="3" id="KW-0732">Signal</keyword>
<evidence type="ECO:0000313" key="5">
    <source>
        <dbReference type="Proteomes" id="UP000694845"/>
    </source>
</evidence>
<proteinExistence type="inferred from homology"/>
<feature type="signal peptide" evidence="3">
    <location>
        <begin position="1"/>
        <end position="36"/>
    </location>
</feature>